<dbReference type="InterPro" id="IPR000847">
    <property type="entry name" value="LysR_HTH_N"/>
</dbReference>
<keyword evidence="4" id="KW-0804">Transcription</keyword>
<dbReference type="FunFam" id="1.10.10.10:FF:000001">
    <property type="entry name" value="LysR family transcriptional regulator"/>
    <property type="match status" value="1"/>
</dbReference>
<sequence>MNLHHLSIFHAIAETGSISAAARRLHISQPALSRELKTFEERLNVPLFERVPRGMRLTQAGRVLHEHATRLFAIEHAAEAAIREIAEARSGRLTLGASNTIGTYVLPRILAGMRTQHPDIDITLFVGNTEQVSRGVVDLRFMLGFIEGPLHLEGLSAITFEEDELVPVVAKNDPLLARRRPTIEDIARQPLLMRERGSGTREVITTLLRERGIKESPRIMEFGNTEALKQAAIHGGGVAWLPRICMHAELRDGGLCELGLKSLHIRRPLKVLYRSSTQAAPLQRAFLERLQPGLGARI</sequence>
<comment type="caution">
    <text evidence="6">The sequence shown here is derived from an EMBL/GenBank/DDBJ whole genome shotgun (WGS) entry which is preliminary data.</text>
</comment>
<dbReference type="PANTHER" id="PTHR30126:SF39">
    <property type="entry name" value="HTH-TYPE TRANSCRIPTIONAL REGULATOR CYSL"/>
    <property type="match status" value="1"/>
</dbReference>
<evidence type="ECO:0000256" key="4">
    <source>
        <dbReference type="ARBA" id="ARBA00023163"/>
    </source>
</evidence>
<dbReference type="GO" id="GO:0003700">
    <property type="term" value="F:DNA-binding transcription factor activity"/>
    <property type="evidence" value="ECO:0007669"/>
    <property type="project" value="InterPro"/>
</dbReference>
<dbReference type="PANTHER" id="PTHR30126">
    <property type="entry name" value="HTH-TYPE TRANSCRIPTIONAL REGULATOR"/>
    <property type="match status" value="1"/>
</dbReference>
<dbReference type="GO" id="GO:0000976">
    <property type="term" value="F:transcription cis-regulatory region binding"/>
    <property type="evidence" value="ECO:0007669"/>
    <property type="project" value="TreeGrafter"/>
</dbReference>
<comment type="similarity">
    <text evidence="1">Belongs to the LysR transcriptional regulatory family.</text>
</comment>
<dbReference type="InterPro" id="IPR036388">
    <property type="entry name" value="WH-like_DNA-bd_sf"/>
</dbReference>
<accession>A0A846ZNE4</accession>
<keyword evidence="3" id="KW-0238">DNA-binding</keyword>
<dbReference type="AlphaFoldDB" id="A0A846ZNE4"/>
<dbReference type="Pfam" id="PF00126">
    <property type="entry name" value="HTH_1"/>
    <property type="match status" value="1"/>
</dbReference>
<name>A0A846ZNE4_9GAMM</name>
<gene>
    <name evidence="6" type="ORF">HF690_08970</name>
</gene>
<dbReference type="RefSeq" id="WP_168609196.1">
    <property type="nucleotide sequence ID" value="NZ_JAAZQD010000003.1"/>
</dbReference>
<dbReference type="SUPFAM" id="SSF46785">
    <property type="entry name" value="Winged helix' DNA-binding domain"/>
    <property type="match status" value="1"/>
</dbReference>
<evidence type="ECO:0000256" key="1">
    <source>
        <dbReference type="ARBA" id="ARBA00009437"/>
    </source>
</evidence>
<proteinExistence type="inferred from homology"/>
<keyword evidence="2" id="KW-0805">Transcription regulation</keyword>
<evidence type="ECO:0000259" key="5">
    <source>
        <dbReference type="PROSITE" id="PS50931"/>
    </source>
</evidence>
<dbReference type="Pfam" id="PF03466">
    <property type="entry name" value="LysR_substrate"/>
    <property type="match status" value="1"/>
</dbReference>
<dbReference type="Gene3D" id="3.40.190.10">
    <property type="entry name" value="Periplasmic binding protein-like II"/>
    <property type="match status" value="2"/>
</dbReference>
<dbReference type="SUPFAM" id="SSF53850">
    <property type="entry name" value="Periplasmic binding protein-like II"/>
    <property type="match status" value="1"/>
</dbReference>
<evidence type="ECO:0000313" key="6">
    <source>
        <dbReference type="EMBL" id="NKZ39080.1"/>
    </source>
</evidence>
<dbReference type="Gene3D" id="1.10.10.10">
    <property type="entry name" value="Winged helix-like DNA-binding domain superfamily/Winged helix DNA-binding domain"/>
    <property type="match status" value="1"/>
</dbReference>
<dbReference type="Proteomes" id="UP000541636">
    <property type="component" value="Unassembled WGS sequence"/>
</dbReference>
<evidence type="ECO:0000256" key="2">
    <source>
        <dbReference type="ARBA" id="ARBA00023015"/>
    </source>
</evidence>
<dbReference type="InterPro" id="IPR005119">
    <property type="entry name" value="LysR_subst-bd"/>
</dbReference>
<dbReference type="PRINTS" id="PR00039">
    <property type="entry name" value="HTHLYSR"/>
</dbReference>
<protein>
    <submittedName>
        <fullName evidence="6">LysR family transcriptional regulator</fullName>
    </submittedName>
</protein>
<evidence type="ECO:0000256" key="3">
    <source>
        <dbReference type="ARBA" id="ARBA00023125"/>
    </source>
</evidence>
<evidence type="ECO:0000313" key="7">
    <source>
        <dbReference type="Proteomes" id="UP000541636"/>
    </source>
</evidence>
<dbReference type="EMBL" id="JAAZQD010000003">
    <property type="protein sequence ID" value="NKZ39080.1"/>
    <property type="molecule type" value="Genomic_DNA"/>
</dbReference>
<organism evidence="6 7">
    <name type="scientific">Oleiagrimonas citrea</name>
    <dbReference type="NCBI Taxonomy" id="1665687"/>
    <lineage>
        <taxon>Bacteria</taxon>
        <taxon>Pseudomonadati</taxon>
        <taxon>Pseudomonadota</taxon>
        <taxon>Gammaproteobacteria</taxon>
        <taxon>Lysobacterales</taxon>
        <taxon>Rhodanobacteraceae</taxon>
        <taxon>Oleiagrimonas</taxon>
    </lineage>
</organism>
<dbReference type="InterPro" id="IPR036390">
    <property type="entry name" value="WH_DNA-bd_sf"/>
</dbReference>
<reference evidence="6 7" key="1">
    <citation type="journal article" date="2017" name="Int. J. Syst. Evol. Microbiol.">
        <title>Oleiagrimonas citrea sp. nov., a marine bacterium isolated from tidal flat sediment and emended description of the genus Oleiagrimonas Fang et al. 2015 and Oleiagrimonas soli.</title>
        <authorList>
            <person name="Yang S.H."/>
            <person name="Seo H.S."/>
            <person name="Seong C.N."/>
            <person name="Kwon K.K."/>
        </authorList>
    </citation>
    <scope>NUCLEOTIDE SEQUENCE [LARGE SCALE GENOMIC DNA]</scope>
    <source>
        <strain evidence="6 7">MEBiC09124</strain>
    </source>
</reference>
<dbReference type="CDD" id="cd08420">
    <property type="entry name" value="PBP2_CysL_like"/>
    <property type="match status" value="1"/>
</dbReference>
<dbReference type="PROSITE" id="PS50931">
    <property type="entry name" value="HTH_LYSR"/>
    <property type="match status" value="1"/>
</dbReference>
<feature type="domain" description="HTH lysR-type" evidence="5">
    <location>
        <begin position="1"/>
        <end position="58"/>
    </location>
</feature>
<keyword evidence="7" id="KW-1185">Reference proteome</keyword>